<dbReference type="AlphaFoldDB" id="A0A249JKN0"/>
<proteinExistence type="predicted"/>
<dbReference type="GO" id="GO:0051999">
    <property type="term" value="P:mannosyl-inositol phosphorylceramide biosynthetic process"/>
    <property type="evidence" value="ECO:0007669"/>
    <property type="project" value="TreeGrafter"/>
</dbReference>
<dbReference type="Gene3D" id="3.90.550.20">
    <property type="match status" value="1"/>
</dbReference>
<dbReference type="SUPFAM" id="SSF53448">
    <property type="entry name" value="Nucleotide-diphospho-sugar transferases"/>
    <property type="match status" value="1"/>
</dbReference>
<name>A0A249JKN0_ACIBA</name>
<dbReference type="EMBL" id="MF522809">
    <property type="protein sequence ID" value="ASY01637.1"/>
    <property type="molecule type" value="Genomic_DNA"/>
</dbReference>
<dbReference type="PANTHER" id="PTHR32385">
    <property type="entry name" value="MANNOSYL PHOSPHORYLINOSITOL CERAMIDE SYNTHASE"/>
    <property type="match status" value="1"/>
</dbReference>
<dbReference type="GO" id="GO:0016020">
    <property type="term" value="C:membrane"/>
    <property type="evidence" value="ECO:0007669"/>
    <property type="project" value="GOC"/>
</dbReference>
<dbReference type="InterPro" id="IPR008441">
    <property type="entry name" value="AfumC-like_glycosyl_Trfase"/>
</dbReference>
<reference evidence="1" key="1">
    <citation type="submission" date="2017-07" db="EMBL/GenBank/DDBJ databases">
        <authorList>
            <person name="Sun Z.S."/>
            <person name="Albrecht U."/>
            <person name="Echele G."/>
            <person name="Lee C.C."/>
        </authorList>
    </citation>
    <scope>NUCLEOTIDE SEQUENCE</scope>
    <source>
        <strain evidence="1">Ab902</strain>
    </source>
</reference>
<evidence type="ECO:0000313" key="1">
    <source>
        <dbReference type="EMBL" id="ASY01637.1"/>
    </source>
</evidence>
<dbReference type="RefSeq" id="WP_000008818.1">
    <property type="nucleotide sequence ID" value="NZ_JAIGUE010000011.1"/>
</dbReference>
<dbReference type="InterPro" id="IPR029044">
    <property type="entry name" value="Nucleotide-diphossugar_trans"/>
</dbReference>
<gene>
    <name evidence="1" type="primary">gtr53</name>
</gene>
<dbReference type="Pfam" id="PF05704">
    <property type="entry name" value="Caps_synth"/>
    <property type="match status" value="1"/>
</dbReference>
<accession>A0A249JKN0</accession>
<dbReference type="InterPro" id="IPR051706">
    <property type="entry name" value="Glycosyltransferase_domain"/>
</dbReference>
<sequence>MSFKYGSIVLTIIKHLFVKEKEEIAVQWYHMNKDIVNNTQNTVPKIIWLYWDNKELPKIVQICIESIRRHCLGYKINVLTPETLDNYIDLPPIVADVEPANIADLIRLMLLEKYGGIWMDASIFLTESLNWILDKMDTQDAFLFYSDECTTNNQNPISENWLIVAPEKSAFIQAWLEEYKKCILSKEPKRYYDAIKNDKALMQKLNNPDYLLCYISAIVTLKNGCYNILYASSGSTGHYFNYKYAWSPYAIATLLLLRDAGKISKPKLVKITGGVRPAISRLIRYKMFVRSSLFGRFY</sequence>
<organism evidence="1">
    <name type="scientific">Acinetobacter baumannii</name>
    <dbReference type="NCBI Taxonomy" id="470"/>
    <lineage>
        <taxon>Bacteria</taxon>
        <taxon>Pseudomonadati</taxon>
        <taxon>Pseudomonadota</taxon>
        <taxon>Gammaproteobacteria</taxon>
        <taxon>Moraxellales</taxon>
        <taxon>Moraxellaceae</taxon>
        <taxon>Acinetobacter</taxon>
        <taxon>Acinetobacter calcoaceticus/baumannii complex</taxon>
    </lineage>
</organism>
<dbReference type="GO" id="GO:0000030">
    <property type="term" value="F:mannosyltransferase activity"/>
    <property type="evidence" value="ECO:0007669"/>
    <property type="project" value="TreeGrafter"/>
</dbReference>
<dbReference type="PANTHER" id="PTHR32385:SF15">
    <property type="entry name" value="INOSITOL PHOSPHOCERAMIDE MANNOSYLTRANSFERASE 1"/>
    <property type="match status" value="1"/>
</dbReference>
<protein>
    <submittedName>
        <fullName evidence="1">Gtr53</fullName>
    </submittedName>
</protein>